<name>A0AAD5RCD4_PARTN</name>
<dbReference type="Proteomes" id="UP001196413">
    <property type="component" value="Unassembled WGS sequence"/>
</dbReference>
<keyword evidence="2" id="KW-1185">Reference proteome</keyword>
<proteinExistence type="predicted"/>
<dbReference type="AlphaFoldDB" id="A0AAD5RCD4"/>
<evidence type="ECO:0000313" key="2">
    <source>
        <dbReference type="Proteomes" id="UP001196413"/>
    </source>
</evidence>
<gene>
    <name evidence="1" type="ORF">KIN20_035822</name>
</gene>
<comment type="caution">
    <text evidence="1">The sequence shown here is derived from an EMBL/GenBank/DDBJ whole genome shotgun (WGS) entry which is preliminary data.</text>
</comment>
<protein>
    <submittedName>
        <fullName evidence="1">Uncharacterized protein</fullName>
    </submittedName>
</protein>
<accession>A0AAD5RCD4</accession>
<organism evidence="1 2">
    <name type="scientific">Parelaphostrongylus tenuis</name>
    <name type="common">Meningeal worm</name>
    <dbReference type="NCBI Taxonomy" id="148309"/>
    <lineage>
        <taxon>Eukaryota</taxon>
        <taxon>Metazoa</taxon>
        <taxon>Ecdysozoa</taxon>
        <taxon>Nematoda</taxon>
        <taxon>Chromadorea</taxon>
        <taxon>Rhabditida</taxon>
        <taxon>Rhabditina</taxon>
        <taxon>Rhabditomorpha</taxon>
        <taxon>Strongyloidea</taxon>
        <taxon>Metastrongylidae</taxon>
        <taxon>Parelaphostrongylus</taxon>
    </lineage>
</organism>
<sequence length="60" mass="6631">MWKLFVNSDWSSYLSGNVVLTAISTLRTVLKNSRQLEGIQCGQTVSLNVNDLTQALFGVI</sequence>
<evidence type="ECO:0000313" key="1">
    <source>
        <dbReference type="EMBL" id="KAJ1373428.1"/>
    </source>
</evidence>
<dbReference type="EMBL" id="JAHQIW010007284">
    <property type="protein sequence ID" value="KAJ1373428.1"/>
    <property type="molecule type" value="Genomic_DNA"/>
</dbReference>
<reference evidence="1" key="1">
    <citation type="submission" date="2021-06" db="EMBL/GenBank/DDBJ databases">
        <title>Parelaphostrongylus tenuis whole genome reference sequence.</title>
        <authorList>
            <person name="Garwood T.J."/>
            <person name="Larsen P.A."/>
            <person name="Fountain-Jones N.M."/>
            <person name="Garbe J.R."/>
            <person name="Macchietto M.G."/>
            <person name="Kania S.A."/>
            <person name="Gerhold R.W."/>
            <person name="Richards J.E."/>
            <person name="Wolf T.M."/>
        </authorList>
    </citation>
    <scope>NUCLEOTIDE SEQUENCE</scope>
    <source>
        <strain evidence="1">MNPRO001-30</strain>
        <tissue evidence="1">Meninges</tissue>
    </source>
</reference>